<feature type="transmembrane region" description="Helical" evidence="1">
    <location>
        <begin position="57"/>
        <end position="74"/>
    </location>
</feature>
<feature type="domain" description="DUF4328" evidence="2">
    <location>
        <begin position="11"/>
        <end position="115"/>
    </location>
</feature>
<dbReference type="Pfam" id="PF14219">
    <property type="entry name" value="DUF4328"/>
    <property type="match status" value="1"/>
</dbReference>
<feature type="non-terminal residue" evidence="3">
    <location>
        <position position="1"/>
    </location>
</feature>
<proteinExistence type="predicted"/>
<evidence type="ECO:0000313" key="3">
    <source>
        <dbReference type="EMBL" id="MFD0854213.1"/>
    </source>
</evidence>
<evidence type="ECO:0000259" key="2">
    <source>
        <dbReference type="Pfam" id="PF14219"/>
    </source>
</evidence>
<organism evidence="3 4">
    <name type="scientific">Actinomadura adrarensis</name>
    <dbReference type="NCBI Taxonomy" id="1819600"/>
    <lineage>
        <taxon>Bacteria</taxon>
        <taxon>Bacillati</taxon>
        <taxon>Actinomycetota</taxon>
        <taxon>Actinomycetes</taxon>
        <taxon>Streptosporangiales</taxon>
        <taxon>Thermomonosporaceae</taxon>
        <taxon>Actinomadura</taxon>
    </lineage>
</organism>
<keyword evidence="4" id="KW-1185">Reference proteome</keyword>
<feature type="transmembrane region" description="Helical" evidence="1">
    <location>
        <begin position="20"/>
        <end position="37"/>
    </location>
</feature>
<evidence type="ECO:0000313" key="4">
    <source>
        <dbReference type="Proteomes" id="UP001597083"/>
    </source>
</evidence>
<dbReference type="EMBL" id="JBHTIR010002774">
    <property type="protein sequence ID" value="MFD0854213.1"/>
    <property type="molecule type" value="Genomic_DNA"/>
</dbReference>
<keyword evidence="1" id="KW-1133">Transmembrane helix</keyword>
<feature type="transmembrane region" description="Helical" evidence="1">
    <location>
        <begin position="94"/>
        <end position="111"/>
    </location>
</feature>
<gene>
    <name evidence="3" type="ORF">ACFQ07_18390</name>
</gene>
<comment type="caution">
    <text evidence="3">The sequence shown here is derived from an EMBL/GenBank/DDBJ whole genome shotgun (WGS) entry which is preliminary data.</text>
</comment>
<evidence type="ECO:0000256" key="1">
    <source>
        <dbReference type="SAM" id="Phobius"/>
    </source>
</evidence>
<sequence length="135" mass="14739">NAEIIDASPFVHDGAAQRYGRPWVIAGWFVPFANYFIPRQVVGDIWSASASGRGMGLVNAWWTFWVLFTLSNIGRVRQYETEVDLLFGEMKLTIVQGLLGVAAAILAILVVRRVTEYQAAHAAKIAELASGTAAS</sequence>
<name>A0ABW3CIL0_9ACTN</name>
<dbReference type="Proteomes" id="UP001597083">
    <property type="component" value="Unassembled WGS sequence"/>
</dbReference>
<protein>
    <submittedName>
        <fullName evidence="3">DUF4328 domain-containing protein</fullName>
    </submittedName>
</protein>
<reference evidence="4" key="1">
    <citation type="journal article" date="2019" name="Int. J. Syst. Evol. Microbiol.">
        <title>The Global Catalogue of Microorganisms (GCM) 10K type strain sequencing project: providing services to taxonomists for standard genome sequencing and annotation.</title>
        <authorList>
            <consortium name="The Broad Institute Genomics Platform"/>
            <consortium name="The Broad Institute Genome Sequencing Center for Infectious Disease"/>
            <person name="Wu L."/>
            <person name="Ma J."/>
        </authorList>
    </citation>
    <scope>NUCLEOTIDE SEQUENCE [LARGE SCALE GENOMIC DNA]</scope>
    <source>
        <strain evidence="4">JCM 31696</strain>
    </source>
</reference>
<keyword evidence="1" id="KW-0812">Transmembrane</keyword>
<accession>A0ABW3CIL0</accession>
<keyword evidence="1" id="KW-0472">Membrane</keyword>
<dbReference type="InterPro" id="IPR025565">
    <property type="entry name" value="DUF4328"/>
</dbReference>